<accession>A0A1I7ZXF7</accession>
<evidence type="ECO:0000256" key="4">
    <source>
        <dbReference type="ARBA" id="ARBA00022801"/>
    </source>
</evidence>
<organism evidence="9 10">
    <name type="scientific">Steinernema glaseri</name>
    <dbReference type="NCBI Taxonomy" id="37863"/>
    <lineage>
        <taxon>Eukaryota</taxon>
        <taxon>Metazoa</taxon>
        <taxon>Ecdysozoa</taxon>
        <taxon>Nematoda</taxon>
        <taxon>Chromadorea</taxon>
        <taxon>Rhabditida</taxon>
        <taxon>Tylenchina</taxon>
        <taxon>Panagrolaimomorpha</taxon>
        <taxon>Strongyloidoidea</taxon>
        <taxon>Steinernematidae</taxon>
        <taxon>Steinernema</taxon>
    </lineage>
</organism>
<dbReference type="PANTHER" id="PTHR12544:SF51">
    <property type="entry name" value="GLUTAMINASE 3-RELATED"/>
    <property type="match status" value="1"/>
</dbReference>
<name>A0A1I7ZXF7_9BILA</name>
<dbReference type="PANTHER" id="PTHR12544">
    <property type="entry name" value="GLUTAMINASE"/>
    <property type="match status" value="1"/>
</dbReference>
<reference evidence="10" key="1">
    <citation type="submission" date="2016-11" db="UniProtKB">
        <authorList>
            <consortium name="WormBaseParasite"/>
        </authorList>
    </citation>
    <scope>IDENTIFICATION</scope>
</reference>
<dbReference type="FunFam" id="3.40.710.10:FF:000008">
    <property type="entry name" value="Glutaminase, isoform E"/>
    <property type="match status" value="1"/>
</dbReference>
<evidence type="ECO:0000256" key="1">
    <source>
        <dbReference type="ARBA" id="ARBA00011076"/>
    </source>
</evidence>
<proteinExistence type="inferred from homology"/>
<dbReference type="Pfam" id="PF17959">
    <property type="entry name" value="EF-hand_14"/>
    <property type="match status" value="1"/>
</dbReference>
<comment type="catalytic activity">
    <reaction evidence="6">
        <text>L-glutamine + H2O = L-glutamate + NH4(+)</text>
        <dbReference type="Rhea" id="RHEA:15889"/>
        <dbReference type="ChEBI" id="CHEBI:15377"/>
        <dbReference type="ChEBI" id="CHEBI:28938"/>
        <dbReference type="ChEBI" id="CHEBI:29985"/>
        <dbReference type="ChEBI" id="CHEBI:58359"/>
        <dbReference type="EC" id="3.5.1.2"/>
    </reaction>
</comment>
<dbReference type="Gene3D" id="1.10.238.210">
    <property type="match status" value="1"/>
</dbReference>
<evidence type="ECO:0000256" key="2">
    <source>
        <dbReference type="ARBA" id="ARBA00012918"/>
    </source>
</evidence>
<keyword evidence="5" id="KW-0040">ANK repeat</keyword>
<dbReference type="InterPro" id="IPR002110">
    <property type="entry name" value="Ankyrin_rpt"/>
</dbReference>
<dbReference type="Pfam" id="PF04960">
    <property type="entry name" value="Glutaminase"/>
    <property type="match status" value="1"/>
</dbReference>
<evidence type="ECO:0000256" key="6">
    <source>
        <dbReference type="ARBA" id="ARBA00049534"/>
    </source>
</evidence>
<dbReference type="SMART" id="SM00248">
    <property type="entry name" value="ANK"/>
    <property type="match status" value="2"/>
</dbReference>
<keyword evidence="4" id="KW-0378">Hydrolase</keyword>
<dbReference type="InterPro" id="IPR041541">
    <property type="entry name" value="Glutaminase_EF-hand"/>
</dbReference>
<dbReference type="GO" id="GO:0006543">
    <property type="term" value="P:L-glutamine catabolic process"/>
    <property type="evidence" value="ECO:0007669"/>
    <property type="project" value="TreeGrafter"/>
</dbReference>
<evidence type="ECO:0000256" key="5">
    <source>
        <dbReference type="ARBA" id="ARBA00023043"/>
    </source>
</evidence>
<dbReference type="WBParaSite" id="L893_g30875.t1">
    <property type="protein sequence ID" value="L893_g30875.t1"/>
    <property type="gene ID" value="L893_g30875"/>
</dbReference>
<dbReference type="Gene3D" id="3.40.710.10">
    <property type="entry name" value="DD-peptidase/beta-lactamase superfamily"/>
    <property type="match status" value="1"/>
</dbReference>
<evidence type="ECO:0000256" key="7">
    <source>
        <dbReference type="ARBA" id="ARBA00077251"/>
    </source>
</evidence>
<feature type="domain" description="Glutaminase EF-hand" evidence="8">
    <location>
        <begin position="39"/>
        <end position="127"/>
    </location>
</feature>
<sequence length="570" mass="64497">MSVLYRLGQRCAHLRTLDLHRAFAIRNSHSDTDKYSHLKDQIFDTYKDPVQNRIPLSFIFKTLSDSGLRSDHPRIRLLNDNISRVLVNRKSEDSLHDCLLDRETFKECISPSIELLNRALQKKLVIPEWNSFTSSIGKIFNDCAQYKDGSVADYIPELKRSSPDLWGAAVCTVDGQRESWGDAHSDFCIQSVSKPFTYAVVLDDYGVDHVHTYVGQEPSGRLFNEICLDSEKKPHNPMVNAGAIAVTSLLKPSTSLSERFGYIMGRMKSFSASGKLNFNNAVFLSERENADRNYAIGFYMREHKCFPEYVTDSAKFKEVLDLYFMLCSMETDAETLSVMAATLANGGVCPMNQERTVCHRAVRHTLTLMHSCGMYDYSGKFAFFVGIPSKSGVSGAMMIVVPNVLGMALYSPPLDPLGNSVRGVEFAKKLVGEFNFHNFDNVQYGPRLKVDPRHTSQHLQQQISNLFFAVRNGDISEIKRYLLKGYRLDEIDYDDRTVLHVAASEGLPHILHYLLENWPTDSVDMYDRYGRTPLDDAIAFDHKKCAAHLKSFMDKRGSQGSELKLTKGCM</sequence>
<evidence type="ECO:0000313" key="10">
    <source>
        <dbReference type="WBParaSite" id="L893_g30875.t1"/>
    </source>
</evidence>
<dbReference type="InterPro" id="IPR015868">
    <property type="entry name" value="Glutaminase"/>
</dbReference>
<evidence type="ECO:0000256" key="3">
    <source>
        <dbReference type="ARBA" id="ARBA00022737"/>
    </source>
</evidence>
<dbReference type="Gene3D" id="1.25.40.20">
    <property type="entry name" value="Ankyrin repeat-containing domain"/>
    <property type="match status" value="1"/>
</dbReference>
<dbReference type="GO" id="GO:0006537">
    <property type="term" value="P:glutamate biosynthetic process"/>
    <property type="evidence" value="ECO:0007669"/>
    <property type="project" value="TreeGrafter"/>
</dbReference>
<dbReference type="SUPFAM" id="SSF56601">
    <property type="entry name" value="beta-lactamase/transpeptidase-like"/>
    <property type="match status" value="1"/>
</dbReference>
<dbReference type="NCBIfam" id="TIGR03814">
    <property type="entry name" value="Gln_ase"/>
    <property type="match status" value="1"/>
</dbReference>
<dbReference type="GO" id="GO:0004359">
    <property type="term" value="F:glutaminase activity"/>
    <property type="evidence" value="ECO:0007669"/>
    <property type="project" value="UniProtKB-EC"/>
</dbReference>
<protein>
    <recommendedName>
        <fullName evidence="2">glutaminase</fullName>
        <ecNumber evidence="2">3.5.1.2</ecNumber>
    </recommendedName>
    <alternativeName>
        <fullName evidence="7">L-glutamine amidohydrolase</fullName>
    </alternativeName>
</protein>
<evidence type="ECO:0000313" key="9">
    <source>
        <dbReference type="Proteomes" id="UP000095287"/>
    </source>
</evidence>
<keyword evidence="3" id="KW-0677">Repeat</keyword>
<dbReference type="SUPFAM" id="SSF48403">
    <property type="entry name" value="Ankyrin repeat"/>
    <property type="match status" value="1"/>
</dbReference>
<dbReference type="Proteomes" id="UP000095287">
    <property type="component" value="Unplaced"/>
</dbReference>
<comment type="similarity">
    <text evidence="1">Belongs to the glutaminase family.</text>
</comment>
<keyword evidence="9" id="KW-1185">Reference proteome</keyword>
<dbReference type="InterPro" id="IPR036770">
    <property type="entry name" value="Ankyrin_rpt-contain_sf"/>
</dbReference>
<dbReference type="AlphaFoldDB" id="A0A1I7ZXF7"/>
<evidence type="ECO:0000259" key="8">
    <source>
        <dbReference type="Pfam" id="PF17959"/>
    </source>
</evidence>
<dbReference type="EC" id="3.5.1.2" evidence="2"/>
<dbReference type="InterPro" id="IPR012338">
    <property type="entry name" value="Beta-lactam/transpept-like"/>
</dbReference>
<dbReference type="Pfam" id="PF12796">
    <property type="entry name" value="Ank_2"/>
    <property type="match status" value="1"/>
</dbReference>
<dbReference type="HAMAP" id="MF_00313">
    <property type="entry name" value="Glutaminase"/>
    <property type="match status" value="1"/>
</dbReference>